<dbReference type="EMBL" id="FOTR01000014">
    <property type="protein sequence ID" value="SFM34883.1"/>
    <property type="molecule type" value="Genomic_DNA"/>
</dbReference>
<dbReference type="RefSeq" id="WP_091485592.1">
    <property type="nucleotide sequence ID" value="NZ_FOTR01000014.1"/>
</dbReference>
<evidence type="ECO:0000256" key="4">
    <source>
        <dbReference type="PIRSR" id="PIRSR000705-3"/>
    </source>
</evidence>
<dbReference type="Gene3D" id="3.40.50.300">
    <property type="entry name" value="P-loop containing nucleotide triphosphate hydrolases"/>
    <property type="match status" value="1"/>
</dbReference>
<dbReference type="OrthoDB" id="9776634at2"/>
<feature type="binding site" evidence="3">
    <location>
        <position position="51"/>
    </location>
    <ligand>
        <name>substrate</name>
    </ligand>
</feature>
<evidence type="ECO:0000313" key="6">
    <source>
        <dbReference type="EMBL" id="SFM34883.1"/>
    </source>
</evidence>
<dbReference type="GO" id="GO:0005737">
    <property type="term" value="C:cytoplasm"/>
    <property type="evidence" value="ECO:0007669"/>
    <property type="project" value="TreeGrafter"/>
</dbReference>
<keyword evidence="7" id="KW-1185">Reference proteome</keyword>
<feature type="domain" description="Deoxynucleoside kinase" evidence="5">
    <location>
        <begin position="23"/>
        <end position="216"/>
    </location>
</feature>
<comment type="similarity">
    <text evidence="1">Belongs to the DCK/DGK family.</text>
</comment>
<dbReference type="PIRSF" id="PIRSF000705">
    <property type="entry name" value="DNK"/>
    <property type="match status" value="1"/>
</dbReference>
<evidence type="ECO:0000256" key="3">
    <source>
        <dbReference type="PIRSR" id="PIRSR000705-2"/>
    </source>
</evidence>
<dbReference type="CDD" id="cd01673">
    <property type="entry name" value="dNK"/>
    <property type="match status" value="1"/>
</dbReference>
<name>A0A1I4Q5I0_9BACI</name>
<feature type="binding site" evidence="3">
    <location>
        <position position="163"/>
    </location>
    <ligand>
        <name>substrate</name>
    </ligand>
</feature>
<keyword evidence="6" id="KW-0808">Transferase</keyword>
<feature type="binding site" evidence="4">
    <location>
        <begin position="27"/>
        <end position="35"/>
    </location>
    <ligand>
        <name>ATP</name>
        <dbReference type="ChEBI" id="CHEBI:30616"/>
    </ligand>
</feature>
<dbReference type="STRING" id="334253.SAMN04487943_11467"/>
<dbReference type="InterPro" id="IPR002624">
    <property type="entry name" value="DCK/DGK"/>
</dbReference>
<feature type="binding site" evidence="3">
    <location>
        <position position="98"/>
    </location>
    <ligand>
        <name>substrate</name>
    </ligand>
</feature>
<dbReference type="AlphaFoldDB" id="A0A1I4Q5I0"/>
<feature type="binding site" evidence="4">
    <location>
        <begin position="198"/>
        <end position="200"/>
    </location>
    <ligand>
        <name>ATP</name>
        <dbReference type="ChEBI" id="CHEBI:30616"/>
    </ligand>
</feature>
<dbReference type="Proteomes" id="UP000198565">
    <property type="component" value="Unassembled WGS sequence"/>
</dbReference>
<dbReference type="Pfam" id="PF01712">
    <property type="entry name" value="dNK"/>
    <property type="match status" value="1"/>
</dbReference>
<dbReference type="PANTHER" id="PTHR10513">
    <property type="entry name" value="DEOXYNUCLEOSIDE KINASE"/>
    <property type="match status" value="1"/>
</dbReference>
<protein>
    <submittedName>
        <fullName evidence="6">Deoxyadenosine/deoxycytidine kinase</fullName>
    </submittedName>
</protein>
<feature type="binding site" evidence="3">
    <location>
        <position position="103"/>
    </location>
    <ligand>
        <name>substrate</name>
    </ligand>
</feature>
<dbReference type="InterPro" id="IPR027417">
    <property type="entry name" value="P-loop_NTPase"/>
</dbReference>
<sequence>MESFYIDCLKRLKKTKGDGWKMITIDGVVGVGKTTLMDMVVKELGYTPFEEPVVNNPILDKFYYDRERYSFSLQVFFLNERFKHIKNASKLNLAVLDRSIYGDVIFAKMLKDSGEMSEEEFNIYLTLFKNMIEHCQPPALMIYLEISTEEAICRINKRGRSYEVATENAYWERLNKEYREYFEAYNASPVLKINVDQLDFENNPSDREYVIALIKKKLHELNFTEAKHTNEETL</sequence>
<feature type="binding site" evidence="4">
    <location>
        <begin position="154"/>
        <end position="158"/>
    </location>
    <ligand>
        <name>ATP</name>
        <dbReference type="ChEBI" id="CHEBI:30616"/>
    </ligand>
</feature>
<dbReference type="PANTHER" id="PTHR10513:SF35">
    <property type="entry name" value="DEOXYADENOSINE KINASE"/>
    <property type="match status" value="1"/>
</dbReference>
<evidence type="ECO:0000256" key="2">
    <source>
        <dbReference type="PIRSR" id="PIRSR000705-1"/>
    </source>
</evidence>
<dbReference type="GO" id="GO:0005524">
    <property type="term" value="F:ATP binding"/>
    <property type="evidence" value="ECO:0007669"/>
    <property type="project" value="UniProtKB-KW"/>
</dbReference>
<feature type="binding site" evidence="3">
    <location>
        <position position="63"/>
    </location>
    <ligand>
        <name>substrate</name>
    </ligand>
</feature>
<evidence type="ECO:0000256" key="1">
    <source>
        <dbReference type="ARBA" id="ARBA00007420"/>
    </source>
</evidence>
<dbReference type="SUPFAM" id="SSF52540">
    <property type="entry name" value="P-loop containing nucleoside triphosphate hydrolases"/>
    <property type="match status" value="1"/>
</dbReference>
<dbReference type="GO" id="GO:0019136">
    <property type="term" value="F:deoxynucleoside kinase activity"/>
    <property type="evidence" value="ECO:0007669"/>
    <property type="project" value="InterPro"/>
</dbReference>
<feature type="active site" description="Proton acceptor" evidence="2">
    <location>
        <position position="97"/>
    </location>
</feature>
<dbReference type="InterPro" id="IPR050566">
    <property type="entry name" value="Deoxyribonucleoside_kinase"/>
</dbReference>
<organism evidence="6 7">
    <name type="scientific">Gracilibacillus orientalis</name>
    <dbReference type="NCBI Taxonomy" id="334253"/>
    <lineage>
        <taxon>Bacteria</taxon>
        <taxon>Bacillati</taxon>
        <taxon>Bacillota</taxon>
        <taxon>Bacilli</taxon>
        <taxon>Bacillales</taxon>
        <taxon>Bacillaceae</taxon>
        <taxon>Gracilibacillus</taxon>
    </lineage>
</organism>
<feature type="binding site" evidence="3">
    <location>
        <position position="74"/>
    </location>
    <ligand>
        <name>substrate</name>
    </ligand>
</feature>
<keyword evidence="4" id="KW-0067">ATP-binding</keyword>
<evidence type="ECO:0000259" key="5">
    <source>
        <dbReference type="Pfam" id="PF01712"/>
    </source>
</evidence>
<keyword evidence="6" id="KW-0418">Kinase</keyword>
<accession>A0A1I4Q5I0</accession>
<evidence type="ECO:0000313" key="7">
    <source>
        <dbReference type="Proteomes" id="UP000198565"/>
    </source>
</evidence>
<dbReference type="InterPro" id="IPR031314">
    <property type="entry name" value="DNK_dom"/>
</dbReference>
<reference evidence="7" key="1">
    <citation type="submission" date="2016-10" db="EMBL/GenBank/DDBJ databases">
        <authorList>
            <person name="Varghese N."/>
            <person name="Submissions S."/>
        </authorList>
    </citation>
    <scope>NUCLEOTIDE SEQUENCE [LARGE SCALE GENOMIC DNA]</scope>
    <source>
        <strain evidence="7">CGMCC 1.4250</strain>
    </source>
</reference>
<keyword evidence="4" id="KW-0547">Nucleotide-binding</keyword>
<gene>
    <name evidence="6" type="ORF">SAMN04487943_11467</name>
</gene>
<proteinExistence type="inferred from homology"/>